<evidence type="ECO:0000313" key="12">
    <source>
        <dbReference type="Proteomes" id="UP000241954"/>
    </source>
</evidence>
<dbReference type="InterPro" id="IPR036909">
    <property type="entry name" value="Cyt_c-like_dom_sf"/>
</dbReference>
<organism evidence="9 12">
    <name type="scientific">Photobacterium iliopiscarium</name>
    <dbReference type="NCBI Taxonomy" id="56192"/>
    <lineage>
        <taxon>Bacteria</taxon>
        <taxon>Pseudomonadati</taxon>
        <taxon>Pseudomonadota</taxon>
        <taxon>Gammaproteobacteria</taxon>
        <taxon>Vibrionales</taxon>
        <taxon>Vibrionaceae</taxon>
        <taxon>Photobacterium</taxon>
    </lineage>
</organism>
<dbReference type="PROSITE" id="PS51007">
    <property type="entry name" value="CYTC"/>
    <property type="match status" value="1"/>
</dbReference>
<dbReference type="Gene3D" id="1.10.760.10">
    <property type="entry name" value="Cytochrome c-like domain"/>
    <property type="match status" value="1"/>
</dbReference>
<evidence type="ECO:0000256" key="4">
    <source>
        <dbReference type="ARBA" id="ARBA00022982"/>
    </source>
</evidence>
<comment type="caution">
    <text evidence="9">The sequence shown here is derived from an EMBL/GenBank/DDBJ whole genome shotgun (WGS) entry which is preliminary data.</text>
</comment>
<feature type="chain" id="PRO_5030006048" evidence="7">
    <location>
        <begin position="25"/>
        <end position="120"/>
    </location>
</feature>
<dbReference type="Pfam" id="PF00034">
    <property type="entry name" value="Cytochrom_C"/>
    <property type="match status" value="1"/>
</dbReference>
<dbReference type="OrthoDB" id="9796421at2"/>
<evidence type="ECO:0000313" key="9">
    <source>
        <dbReference type="EMBL" id="PSV98137.1"/>
    </source>
</evidence>
<evidence type="ECO:0000313" key="10">
    <source>
        <dbReference type="EMBL" id="PSW98872.1"/>
    </source>
</evidence>
<dbReference type="GO" id="GO:0020037">
    <property type="term" value="F:heme binding"/>
    <property type="evidence" value="ECO:0007669"/>
    <property type="project" value="InterPro"/>
</dbReference>
<dbReference type="AlphaFoldDB" id="A0A0D8PUC1"/>
<dbReference type="SUPFAM" id="SSF46626">
    <property type="entry name" value="Cytochrome c"/>
    <property type="match status" value="1"/>
</dbReference>
<dbReference type="InterPro" id="IPR009056">
    <property type="entry name" value="Cyt_c-like_dom"/>
</dbReference>
<dbReference type="InterPro" id="IPR050597">
    <property type="entry name" value="Cytochrome_c_Oxidase_Subunit"/>
</dbReference>
<keyword evidence="4" id="KW-0249">Electron transport</keyword>
<keyword evidence="5 6" id="KW-0408">Iron</keyword>
<accession>A0A0D8PUC1</accession>
<dbReference type="PANTHER" id="PTHR33751:SF9">
    <property type="entry name" value="CYTOCHROME C4"/>
    <property type="match status" value="1"/>
</dbReference>
<dbReference type="GO" id="GO:0009055">
    <property type="term" value="F:electron transfer activity"/>
    <property type="evidence" value="ECO:0007669"/>
    <property type="project" value="InterPro"/>
</dbReference>
<evidence type="ECO:0000313" key="11">
    <source>
        <dbReference type="Proteomes" id="UP000241190"/>
    </source>
</evidence>
<gene>
    <name evidence="9" type="ORF">C9I88_05580</name>
    <name evidence="10" type="ORF">C9J52_04140</name>
</gene>
<keyword evidence="1" id="KW-0813">Transport</keyword>
<keyword evidence="11" id="KW-1185">Reference proteome</keyword>
<evidence type="ECO:0000259" key="8">
    <source>
        <dbReference type="PROSITE" id="PS51007"/>
    </source>
</evidence>
<name>A0A0D8PUC1_9GAMM</name>
<feature type="domain" description="Cytochrome c" evidence="8">
    <location>
        <begin position="31"/>
        <end position="112"/>
    </location>
</feature>
<dbReference type="Proteomes" id="UP000241954">
    <property type="component" value="Unassembled WGS sequence"/>
</dbReference>
<evidence type="ECO:0000256" key="3">
    <source>
        <dbReference type="ARBA" id="ARBA00022723"/>
    </source>
</evidence>
<evidence type="ECO:0000256" key="6">
    <source>
        <dbReference type="PROSITE-ProRule" id="PRU00433"/>
    </source>
</evidence>
<dbReference type="RefSeq" id="WP_045037031.1">
    <property type="nucleotide sequence ID" value="NZ_CAMQYU010000099.1"/>
</dbReference>
<reference evidence="9 12" key="1">
    <citation type="submission" date="2018-01" db="EMBL/GenBank/DDBJ databases">
        <title>Whole genome sequencing of Histamine producing bacteria.</title>
        <authorList>
            <person name="Butler K."/>
        </authorList>
    </citation>
    <scope>NUCLEOTIDE SEQUENCE [LARGE SCALE GENOMIC DNA]</scope>
    <source>
        <strain evidence="10 11">ATCC 51761</strain>
        <strain evidence="9 12">NCIMB 13481</strain>
    </source>
</reference>
<dbReference type="EMBL" id="PYLW01000004">
    <property type="protein sequence ID" value="PSV98137.1"/>
    <property type="molecule type" value="Genomic_DNA"/>
</dbReference>
<dbReference type="EMBL" id="PYOP01000005">
    <property type="protein sequence ID" value="PSW98872.1"/>
    <property type="molecule type" value="Genomic_DNA"/>
</dbReference>
<protein>
    <submittedName>
        <fullName evidence="9">Cytochrome C</fullName>
    </submittedName>
</protein>
<evidence type="ECO:0000256" key="1">
    <source>
        <dbReference type="ARBA" id="ARBA00022448"/>
    </source>
</evidence>
<dbReference type="Proteomes" id="UP000241190">
    <property type="component" value="Unassembled WGS sequence"/>
</dbReference>
<sequence>MTQHLLVKFMLTIYALLFSITVTAAEPITEAQYSQGKEKSVVCMTCHGVDGISAIDTYPNLQGQKQAYFVAALRAYKLRQRNDGLAILMHSQADVLSDQDMLDIAYYFHHVKSEPIKNDH</sequence>
<evidence type="ECO:0000256" key="2">
    <source>
        <dbReference type="ARBA" id="ARBA00022617"/>
    </source>
</evidence>
<evidence type="ECO:0000256" key="5">
    <source>
        <dbReference type="ARBA" id="ARBA00023004"/>
    </source>
</evidence>
<keyword evidence="7" id="KW-0732">Signal</keyword>
<dbReference type="STRING" id="56192.UB38_11355"/>
<keyword evidence="3 6" id="KW-0479">Metal-binding</keyword>
<evidence type="ECO:0000256" key="7">
    <source>
        <dbReference type="SAM" id="SignalP"/>
    </source>
</evidence>
<dbReference type="GO" id="GO:0046872">
    <property type="term" value="F:metal ion binding"/>
    <property type="evidence" value="ECO:0007669"/>
    <property type="project" value="UniProtKB-KW"/>
</dbReference>
<dbReference type="PANTHER" id="PTHR33751">
    <property type="entry name" value="CBB3-TYPE CYTOCHROME C OXIDASE SUBUNIT FIXP"/>
    <property type="match status" value="1"/>
</dbReference>
<keyword evidence="2 6" id="KW-0349">Heme</keyword>
<proteinExistence type="predicted"/>
<dbReference type="GeneID" id="93549072"/>
<feature type="signal peptide" evidence="7">
    <location>
        <begin position="1"/>
        <end position="24"/>
    </location>
</feature>